<evidence type="ECO:0000313" key="3">
    <source>
        <dbReference type="EMBL" id="PWN39165.1"/>
    </source>
</evidence>
<feature type="domain" description="Importin N-terminal" evidence="2">
    <location>
        <begin position="29"/>
        <end position="96"/>
    </location>
</feature>
<dbReference type="GO" id="GO:0005737">
    <property type="term" value="C:cytoplasm"/>
    <property type="evidence" value="ECO:0007669"/>
    <property type="project" value="TreeGrafter"/>
</dbReference>
<dbReference type="InterPro" id="IPR051345">
    <property type="entry name" value="Importin_beta-like_NTR"/>
</dbReference>
<dbReference type="InterPro" id="IPR016024">
    <property type="entry name" value="ARM-type_fold"/>
</dbReference>
<name>A0A316VUH6_9BASI</name>
<dbReference type="RefSeq" id="XP_025366325.1">
    <property type="nucleotide sequence ID" value="XM_025516533.1"/>
</dbReference>
<dbReference type="InterPro" id="IPR057941">
    <property type="entry name" value="TPR_TNPO3_IPO13_2nd"/>
</dbReference>
<dbReference type="InterPro" id="IPR013598">
    <property type="entry name" value="Exportin-1/Importin-b-like"/>
</dbReference>
<accession>A0A316VUH6</accession>
<dbReference type="InterPro" id="IPR011989">
    <property type="entry name" value="ARM-like"/>
</dbReference>
<dbReference type="Proteomes" id="UP000245783">
    <property type="component" value="Unassembled WGS sequence"/>
</dbReference>
<dbReference type="Pfam" id="PF24140">
    <property type="entry name" value="TPR_TNPO3_IPO13_3rd"/>
    <property type="match status" value="1"/>
</dbReference>
<dbReference type="GO" id="GO:0031267">
    <property type="term" value="F:small GTPase binding"/>
    <property type="evidence" value="ECO:0007669"/>
    <property type="project" value="InterPro"/>
</dbReference>
<dbReference type="SUPFAM" id="SSF48371">
    <property type="entry name" value="ARM repeat"/>
    <property type="match status" value="1"/>
</dbReference>
<dbReference type="InParanoid" id="A0A316VUH6"/>
<keyword evidence="4" id="KW-1185">Reference proteome</keyword>
<dbReference type="FunCoup" id="A0A316VUH6">
    <property type="interactions" value="815"/>
</dbReference>
<protein>
    <submittedName>
        <fullName evidence="3">ARM repeat-containing protein</fullName>
    </submittedName>
</protein>
<dbReference type="InterPro" id="IPR057942">
    <property type="entry name" value="TPR_TNPO3_IPO13_3rd"/>
</dbReference>
<dbReference type="SMART" id="SM00913">
    <property type="entry name" value="IBN_N"/>
    <property type="match status" value="1"/>
</dbReference>
<dbReference type="GeneID" id="37038403"/>
<dbReference type="Pfam" id="PF08389">
    <property type="entry name" value="Xpo1"/>
    <property type="match status" value="1"/>
</dbReference>
<dbReference type="Pfam" id="PF24138">
    <property type="entry name" value="TPR_TNPO3_IPO13_2nd"/>
    <property type="match status" value="1"/>
</dbReference>
<dbReference type="AlphaFoldDB" id="A0A316VUH6"/>
<dbReference type="Gene3D" id="1.25.10.10">
    <property type="entry name" value="Leucine-rich Repeat Variant"/>
    <property type="match status" value="1"/>
</dbReference>
<dbReference type="PANTHER" id="PTHR12363">
    <property type="entry name" value="TRANSPORTIN 3 AND IMPORTIN 13"/>
    <property type="match status" value="1"/>
</dbReference>
<evidence type="ECO:0000256" key="1">
    <source>
        <dbReference type="SAM" id="MobiDB-lite"/>
    </source>
</evidence>
<proteinExistence type="predicted"/>
<dbReference type="STRING" id="1522189.A0A316VUH6"/>
<dbReference type="GO" id="GO:0006606">
    <property type="term" value="P:protein import into nucleus"/>
    <property type="evidence" value="ECO:0007669"/>
    <property type="project" value="TreeGrafter"/>
</dbReference>
<dbReference type="PROSITE" id="PS50166">
    <property type="entry name" value="IMPORTIN_B_NT"/>
    <property type="match status" value="1"/>
</dbReference>
<feature type="compositionally biased region" description="Basic and acidic residues" evidence="1">
    <location>
        <begin position="969"/>
        <end position="987"/>
    </location>
</feature>
<dbReference type="EMBL" id="KZ819489">
    <property type="protein sequence ID" value="PWN39165.1"/>
    <property type="molecule type" value="Genomic_DNA"/>
</dbReference>
<sequence>MSSSSSTSTVLEALDALYKNPDGGAKNRANAFLQEFQSQNEAWETANALLLAQELPLEPRLFAAQTFRSKVIYDLASLPTEQWAGLRATLLDALQSYVGGARVVQTQLSLTLAALALQLPDGSDAEWGDRVVPAMIERFGKDPASVGTLLEFLTVLPEEVTSNARIPVDNEQYIVRLHTLLNAQAGEVLRILSMYIQAEGITPSLQISVLQCLRSWLRAGEIHTSNMIQTPLFAFAFDAIKHEELFDIAIDVLSEMINETQEVHENMPIIELIISRLLPLREDLARAMQSEDEDKVRGLCRLFVAAGETYRLLILKHKSEFLPIVQAIASCAAFPEVEIAQITFRFWWLLATVLAKAREADPEIKPFLEIFENLLSIVIKLLRWPDDVDTASSSSVADHRDFRHFVGDTLKDCCYVLGATECLGKSLQMVEALLAQSQQAAAAGAQGPKWQDIEAPLFSMRAMGSEADMRDNNVTPRIMDIVASLPDHPKVKYAGLLVISRYTEWVAGHPERIPTLLSYISSGLSGAQVDETGAAAAQAILYLCQDCAPHLVAYLPQLYEFFTGLNTSALPASDLIPVTEGIASVVAAMPTDGAAETALQFLQPNLAALQQFAAAGPDQAKAAIDHASARMEQIQAFLSVLSSSSDFGKQLPASCSTTCNDAFRIVDSIVALYPNSPQLAERSCQLLRRGMALFDDLATPIIPSVLGRLAPAFVQSGIPSYAWIIGKCIDLWSDRADAALQSAMQSAFEQVSSKVIQMLETTPTQEMADTLDDYISASLQVSARNPVLLFPTPIFPHAFRAAVTALTLLDQRVLGTSIDFLCEVLGHDSLSLPVNEGHAGVSVVPYGEPGSRRSDTQPTELNHAIADNVRKVVANQGQALTSVLISGLVGHFQPDILSTVMTAIRLLALAFPQETIGWAAHAVEPLPNTTVPSKDKHAFMTNFSNAIATSSPVRTALTGLYGASRKSRERALVDRDGGGGFDVDRPT</sequence>
<dbReference type="PANTHER" id="PTHR12363:SF53">
    <property type="entry name" value="MRNA TRANSPORT REGULATOR MTR10"/>
    <property type="match status" value="1"/>
</dbReference>
<reference evidence="3 4" key="1">
    <citation type="journal article" date="2018" name="Mol. Biol. Evol.">
        <title>Broad Genomic Sampling Reveals a Smut Pathogenic Ancestry of the Fungal Clade Ustilaginomycotina.</title>
        <authorList>
            <person name="Kijpornyongpan T."/>
            <person name="Mondo S.J."/>
            <person name="Barry K."/>
            <person name="Sandor L."/>
            <person name="Lee J."/>
            <person name="Lipzen A."/>
            <person name="Pangilinan J."/>
            <person name="LaButti K."/>
            <person name="Hainaut M."/>
            <person name="Henrissat B."/>
            <person name="Grigoriev I.V."/>
            <person name="Spatafora J.W."/>
            <person name="Aime M.C."/>
        </authorList>
    </citation>
    <scope>NUCLEOTIDE SEQUENCE [LARGE SCALE GENOMIC DNA]</scope>
    <source>
        <strain evidence="3 4">MCA 4658</strain>
    </source>
</reference>
<dbReference type="Pfam" id="PF03810">
    <property type="entry name" value="IBN_N"/>
    <property type="match status" value="1"/>
</dbReference>
<evidence type="ECO:0000259" key="2">
    <source>
        <dbReference type="PROSITE" id="PS50166"/>
    </source>
</evidence>
<dbReference type="InterPro" id="IPR001494">
    <property type="entry name" value="Importin-beta_N"/>
</dbReference>
<evidence type="ECO:0000313" key="4">
    <source>
        <dbReference type="Proteomes" id="UP000245783"/>
    </source>
</evidence>
<dbReference type="OrthoDB" id="435593at2759"/>
<feature type="region of interest" description="Disordered" evidence="1">
    <location>
        <begin position="968"/>
        <end position="987"/>
    </location>
</feature>
<organism evidence="3 4">
    <name type="scientific">Ceraceosorus guamensis</name>
    <dbReference type="NCBI Taxonomy" id="1522189"/>
    <lineage>
        <taxon>Eukaryota</taxon>
        <taxon>Fungi</taxon>
        <taxon>Dikarya</taxon>
        <taxon>Basidiomycota</taxon>
        <taxon>Ustilaginomycotina</taxon>
        <taxon>Exobasidiomycetes</taxon>
        <taxon>Ceraceosorales</taxon>
        <taxon>Ceraceosoraceae</taxon>
        <taxon>Ceraceosorus</taxon>
    </lineage>
</organism>
<gene>
    <name evidence="3" type="ORF">IE81DRAFT_350417</name>
</gene>